<proteinExistence type="predicted"/>
<organism evidence="2 3">
    <name type="scientific">Marasmiellus scandens</name>
    <dbReference type="NCBI Taxonomy" id="2682957"/>
    <lineage>
        <taxon>Eukaryota</taxon>
        <taxon>Fungi</taxon>
        <taxon>Dikarya</taxon>
        <taxon>Basidiomycota</taxon>
        <taxon>Agaricomycotina</taxon>
        <taxon>Agaricomycetes</taxon>
        <taxon>Agaricomycetidae</taxon>
        <taxon>Agaricales</taxon>
        <taxon>Marasmiineae</taxon>
        <taxon>Omphalotaceae</taxon>
        <taxon>Marasmiellus</taxon>
    </lineage>
</organism>
<protein>
    <submittedName>
        <fullName evidence="2">Uncharacterized protein</fullName>
    </submittedName>
</protein>
<feature type="region of interest" description="Disordered" evidence="1">
    <location>
        <begin position="1"/>
        <end position="36"/>
    </location>
</feature>
<feature type="compositionally biased region" description="Basic and acidic residues" evidence="1">
    <location>
        <begin position="20"/>
        <end position="36"/>
    </location>
</feature>
<evidence type="ECO:0000313" key="2">
    <source>
        <dbReference type="EMBL" id="KAK7466155.1"/>
    </source>
</evidence>
<sequence>MTKPRPSAASVPSNPHKGHGHSEDYQGLEKRRLEKGEHLTSPFTTSIIAGLPIMCQYNVTCQHQRHIELYNHGEIIENGWARFSRTKL</sequence>
<accession>A0ABR1JXC6</accession>
<evidence type="ECO:0000313" key="3">
    <source>
        <dbReference type="Proteomes" id="UP001498398"/>
    </source>
</evidence>
<dbReference type="Proteomes" id="UP001498398">
    <property type="component" value="Unassembled WGS sequence"/>
</dbReference>
<comment type="caution">
    <text evidence="2">The sequence shown here is derived from an EMBL/GenBank/DDBJ whole genome shotgun (WGS) entry which is preliminary data.</text>
</comment>
<keyword evidence="3" id="KW-1185">Reference proteome</keyword>
<evidence type="ECO:0000256" key="1">
    <source>
        <dbReference type="SAM" id="MobiDB-lite"/>
    </source>
</evidence>
<reference evidence="2 3" key="1">
    <citation type="submission" date="2024-01" db="EMBL/GenBank/DDBJ databases">
        <title>A draft genome for the cacao thread blight pathogen Marasmiellus scandens.</title>
        <authorList>
            <person name="Baruah I.K."/>
            <person name="Leung J."/>
            <person name="Bukari Y."/>
            <person name="Amoako-Attah I."/>
            <person name="Meinhardt L.W."/>
            <person name="Bailey B.A."/>
            <person name="Cohen S.P."/>
        </authorList>
    </citation>
    <scope>NUCLEOTIDE SEQUENCE [LARGE SCALE GENOMIC DNA]</scope>
    <source>
        <strain evidence="2 3">GH-19</strain>
    </source>
</reference>
<gene>
    <name evidence="2" type="ORF">VKT23_004880</name>
</gene>
<name>A0ABR1JXC6_9AGAR</name>
<dbReference type="EMBL" id="JBANRG010000005">
    <property type="protein sequence ID" value="KAK7466155.1"/>
    <property type="molecule type" value="Genomic_DNA"/>
</dbReference>